<gene>
    <name evidence="7" type="primary">aiiA_4</name>
    <name evidence="7" type="ORF">GALL_537280</name>
</gene>
<name>A0A1J5P265_9ZZZZ</name>
<comment type="caution">
    <text evidence="7">The sequence shown here is derived from an EMBL/GenBank/DDBJ whole genome shotgun (WGS) entry which is preliminary data.</text>
</comment>
<dbReference type="SUPFAM" id="SSF56281">
    <property type="entry name" value="Metallo-hydrolase/oxidoreductase"/>
    <property type="match status" value="1"/>
</dbReference>
<evidence type="ECO:0000313" key="7">
    <source>
        <dbReference type="EMBL" id="OIQ64720.1"/>
    </source>
</evidence>
<proteinExistence type="inferred from homology"/>
<reference evidence="7" key="1">
    <citation type="submission" date="2016-10" db="EMBL/GenBank/DDBJ databases">
        <title>Sequence of Gallionella enrichment culture.</title>
        <authorList>
            <person name="Poehlein A."/>
            <person name="Muehling M."/>
            <person name="Daniel R."/>
        </authorList>
    </citation>
    <scope>NUCLEOTIDE SEQUENCE</scope>
</reference>
<keyword evidence="4 7" id="KW-0378">Hydrolase</keyword>
<evidence type="ECO:0000256" key="2">
    <source>
        <dbReference type="ARBA" id="ARBA00007749"/>
    </source>
</evidence>
<organism evidence="7">
    <name type="scientific">mine drainage metagenome</name>
    <dbReference type="NCBI Taxonomy" id="410659"/>
    <lineage>
        <taxon>unclassified sequences</taxon>
        <taxon>metagenomes</taxon>
        <taxon>ecological metagenomes</taxon>
    </lineage>
</organism>
<evidence type="ECO:0000256" key="5">
    <source>
        <dbReference type="ARBA" id="ARBA00022833"/>
    </source>
</evidence>
<protein>
    <submittedName>
        <fullName evidence="7">N-acyl homoserine lactonase</fullName>
        <ecNumber evidence="7">3.1.1.81</ecNumber>
    </submittedName>
</protein>
<dbReference type="Pfam" id="PF00753">
    <property type="entry name" value="Lactamase_B"/>
    <property type="match status" value="1"/>
</dbReference>
<dbReference type="InterPro" id="IPR051013">
    <property type="entry name" value="MBL_superfamily_lactonases"/>
</dbReference>
<dbReference type="EC" id="3.1.1.81" evidence="7"/>
<dbReference type="GO" id="GO:0102007">
    <property type="term" value="F:acyl-L-homoserine-lactone lactonohydrolase activity"/>
    <property type="evidence" value="ECO:0007669"/>
    <property type="project" value="UniProtKB-EC"/>
</dbReference>
<dbReference type="Gene3D" id="3.60.15.10">
    <property type="entry name" value="Ribonuclease Z/Hydroxyacylglutathione hydrolase-like"/>
    <property type="match status" value="1"/>
</dbReference>
<evidence type="ECO:0000256" key="3">
    <source>
        <dbReference type="ARBA" id="ARBA00022723"/>
    </source>
</evidence>
<evidence type="ECO:0000259" key="6">
    <source>
        <dbReference type="SMART" id="SM00849"/>
    </source>
</evidence>
<dbReference type="CDD" id="cd07729">
    <property type="entry name" value="AHL_lactonase_MBL-fold"/>
    <property type="match status" value="1"/>
</dbReference>
<evidence type="ECO:0000256" key="4">
    <source>
        <dbReference type="ARBA" id="ARBA00022801"/>
    </source>
</evidence>
<sequence>MNGHADIYKIFAIKYATTTMKRSTFFVPPLLPEGPLAFDYYVWLIVNEDRAILVDTGFQEEAGARRGRSRLRCPIESLSLCKISADQINDVIMTHLHYDHAGNMHLLKNARFHIQHSEIEFATSAMMSIPHPSLGGSMEVRDIRLLIDLIFEGRVHVLHGFTEFAPGIELHHIGGHTPGQQIVRVRTQRGWVVLANDACHFEENILARRPISVFVDLRAMYTGFDTVLQLADADLTRVIPGHDPIVMHRFPASEQSLRGIIARLDLPPLA</sequence>
<dbReference type="PANTHER" id="PTHR42978:SF7">
    <property type="entry name" value="METALLO-HYDROLASE RV2300C-RELATED"/>
    <property type="match status" value="1"/>
</dbReference>
<dbReference type="EMBL" id="MLJW01007888">
    <property type="protein sequence ID" value="OIQ64720.1"/>
    <property type="molecule type" value="Genomic_DNA"/>
</dbReference>
<dbReference type="AlphaFoldDB" id="A0A1J5P265"/>
<accession>A0A1J5P265</accession>
<comment type="similarity">
    <text evidence="2">Belongs to the metallo-beta-lactamase superfamily.</text>
</comment>
<dbReference type="InterPro" id="IPR036866">
    <property type="entry name" value="RibonucZ/Hydroxyglut_hydro"/>
</dbReference>
<feature type="domain" description="Metallo-beta-lactamase" evidence="6">
    <location>
        <begin position="39"/>
        <end position="242"/>
    </location>
</feature>
<comment type="cofactor">
    <cofactor evidence="1">
        <name>Zn(2+)</name>
        <dbReference type="ChEBI" id="CHEBI:29105"/>
    </cofactor>
</comment>
<keyword evidence="3" id="KW-0479">Metal-binding</keyword>
<evidence type="ECO:0000256" key="1">
    <source>
        <dbReference type="ARBA" id="ARBA00001947"/>
    </source>
</evidence>
<dbReference type="SMART" id="SM00849">
    <property type="entry name" value="Lactamase_B"/>
    <property type="match status" value="1"/>
</dbReference>
<dbReference type="PANTHER" id="PTHR42978">
    <property type="entry name" value="QUORUM-QUENCHING LACTONASE YTNP-RELATED-RELATED"/>
    <property type="match status" value="1"/>
</dbReference>
<dbReference type="GO" id="GO:0046872">
    <property type="term" value="F:metal ion binding"/>
    <property type="evidence" value="ECO:0007669"/>
    <property type="project" value="UniProtKB-KW"/>
</dbReference>
<dbReference type="InterPro" id="IPR001279">
    <property type="entry name" value="Metallo-B-lactamas"/>
</dbReference>
<keyword evidence="5" id="KW-0862">Zinc</keyword>